<gene>
    <name evidence="2" type="ORF">TKK_002714</name>
</gene>
<feature type="compositionally biased region" description="Low complexity" evidence="1">
    <location>
        <begin position="359"/>
        <end position="373"/>
    </location>
</feature>
<feature type="region of interest" description="Disordered" evidence="1">
    <location>
        <begin position="535"/>
        <end position="737"/>
    </location>
</feature>
<name>A0ABD2XHP7_9HYME</name>
<feature type="compositionally biased region" description="Low complexity" evidence="1">
    <location>
        <begin position="500"/>
        <end position="515"/>
    </location>
</feature>
<organism evidence="2 3">
    <name type="scientific">Trichogramma kaykai</name>
    <dbReference type="NCBI Taxonomy" id="54128"/>
    <lineage>
        <taxon>Eukaryota</taxon>
        <taxon>Metazoa</taxon>
        <taxon>Ecdysozoa</taxon>
        <taxon>Arthropoda</taxon>
        <taxon>Hexapoda</taxon>
        <taxon>Insecta</taxon>
        <taxon>Pterygota</taxon>
        <taxon>Neoptera</taxon>
        <taxon>Endopterygota</taxon>
        <taxon>Hymenoptera</taxon>
        <taxon>Apocrita</taxon>
        <taxon>Proctotrupomorpha</taxon>
        <taxon>Chalcidoidea</taxon>
        <taxon>Trichogrammatidae</taxon>
        <taxon>Trichogramma</taxon>
    </lineage>
</organism>
<feature type="region of interest" description="Disordered" evidence="1">
    <location>
        <begin position="217"/>
        <end position="327"/>
    </location>
</feature>
<feature type="compositionally biased region" description="Basic and acidic residues" evidence="1">
    <location>
        <begin position="633"/>
        <end position="653"/>
    </location>
</feature>
<dbReference type="PANTHER" id="PTHR46007:SF12">
    <property type="entry name" value="C2H2-TYPE DOMAIN-CONTAINING PROTEIN-RELATED"/>
    <property type="match status" value="1"/>
</dbReference>
<dbReference type="PANTHER" id="PTHR46007">
    <property type="entry name" value="MEDIATOR OF RNA POLYMERASE II TRANSCRIPTION SUBUNIT 12"/>
    <property type="match status" value="1"/>
</dbReference>
<keyword evidence="3" id="KW-1185">Reference proteome</keyword>
<dbReference type="AlphaFoldDB" id="A0ABD2XHP7"/>
<feature type="compositionally biased region" description="Basic and acidic residues" evidence="1">
    <location>
        <begin position="678"/>
        <end position="703"/>
    </location>
</feature>
<feature type="compositionally biased region" description="Low complexity" evidence="1">
    <location>
        <begin position="54"/>
        <end position="67"/>
    </location>
</feature>
<feature type="compositionally biased region" description="Pro residues" evidence="1">
    <location>
        <begin position="538"/>
        <end position="549"/>
    </location>
</feature>
<feature type="compositionally biased region" description="Acidic residues" evidence="1">
    <location>
        <begin position="382"/>
        <end position="393"/>
    </location>
</feature>
<feature type="region of interest" description="Disordered" evidence="1">
    <location>
        <begin position="359"/>
        <end position="404"/>
    </location>
</feature>
<sequence length="833" mass="93919">MTSVVQPVSPALAAPNMIGPKRSYHHLQPSNAAPNSQSKGYETLSKGKKSWSVRLGLSRGNSSSSNSRQDVGSMRGYSPQRQHHSQQQQQQQQHQQQPQTWATLSGGSILAQQMMYGEPWLYGTVRGPPSHLHHHQQQQQQQLLLVCSCPEFLGGASTRDVGSNCRKCGGHRLAGLTIGGTCRMPTTTIRARPSLAGMLKSSVDDPYDLMRRSRLVEPRSRARSISPSCQQQQHQKQQQQQQHQQQQQQQQQRSQSVQIRCGPPKSSGLKVEPHSRTEWFDCSSSGAGPGDRLDSVINQSTNLIRARDWQEDVGPPPPSSLGNDSRKSILECDVNPYLLLKGPSQLALQDLKQHQQLQQQQKQQKQQQQQQREQLQRRRDQEEEEDRLSDELSDNALEQPRVSSLFDPSKVKSIERIALNRSCSVAAIGGQRVRLFNEPSHRDESSHSEEDDQPLCNTSHQLTRIPIPKISPKRPPRRLKEARNVLKSILKQAGDKQRQSHNQQPQQKHQQQQHQLSDVKRKSVLFNVDNVILAPEKPAAPPPPPPAPPFSSFSSFSPVNSSDAREQGTCPQRKTSKSSLQTSSDRSEATTSELPIVAQESTIERPQRFITIPNIKSLKQQQQLPTRQQPLQHEAKIVAKVKSPPEIKIDKYVSSKKPQQQPVQDQQQQQPKMSQDAASREQLDKKPKCESEAKSSDVEKVEESTWQPKPKPTSDPTTTTKTASKVENNCEKDESQRAGERFFSRLISIERENKDDASSRGRKLYEARSCKNVRVKNCPRFVNKNRENKAIISSNRLIVTANRIGSINLHRYRIAIRKIARVDASLSPRVLLT</sequence>
<feature type="compositionally biased region" description="Basic and acidic residues" evidence="1">
    <location>
        <begin position="728"/>
        <end position="737"/>
    </location>
</feature>
<feature type="compositionally biased region" description="Low complexity" evidence="1">
    <location>
        <begin position="230"/>
        <end position="252"/>
    </location>
</feature>
<feature type="compositionally biased region" description="Basic and acidic residues" evidence="1">
    <location>
        <begin position="439"/>
        <end position="448"/>
    </location>
</feature>
<feature type="region of interest" description="Disordered" evidence="1">
    <location>
        <begin position="492"/>
        <end position="520"/>
    </location>
</feature>
<comment type="caution">
    <text evidence="2">The sequence shown here is derived from an EMBL/GenBank/DDBJ whole genome shotgun (WGS) entry which is preliminary data.</text>
</comment>
<evidence type="ECO:0000313" key="2">
    <source>
        <dbReference type="EMBL" id="KAL3404664.1"/>
    </source>
</evidence>
<feature type="compositionally biased region" description="Low complexity" evidence="1">
    <location>
        <begin position="620"/>
        <end position="632"/>
    </location>
</feature>
<feature type="region of interest" description="Disordered" evidence="1">
    <location>
        <begin position="1"/>
        <end position="102"/>
    </location>
</feature>
<reference evidence="2 3" key="1">
    <citation type="journal article" date="2024" name="bioRxiv">
        <title>A reference genome for Trichogramma kaykai: A tiny desert-dwelling parasitoid wasp with competing sex-ratio distorters.</title>
        <authorList>
            <person name="Culotta J."/>
            <person name="Lindsey A.R."/>
        </authorList>
    </citation>
    <scope>NUCLEOTIDE SEQUENCE [LARGE SCALE GENOMIC DNA]</scope>
    <source>
        <strain evidence="2 3">KSX58</strain>
    </source>
</reference>
<feature type="compositionally biased region" description="Polar residues" evidence="1">
    <location>
        <begin position="569"/>
        <end position="593"/>
    </location>
</feature>
<evidence type="ECO:0000256" key="1">
    <source>
        <dbReference type="SAM" id="MobiDB-lite"/>
    </source>
</evidence>
<protein>
    <submittedName>
        <fullName evidence="2">Uncharacterized protein</fullName>
    </submittedName>
</protein>
<dbReference type="Proteomes" id="UP001627154">
    <property type="component" value="Unassembled WGS sequence"/>
</dbReference>
<dbReference type="InterPro" id="IPR051647">
    <property type="entry name" value="Mediator_comp_sub12"/>
</dbReference>
<accession>A0ABD2XHP7</accession>
<evidence type="ECO:0000313" key="3">
    <source>
        <dbReference type="Proteomes" id="UP001627154"/>
    </source>
</evidence>
<feature type="compositionally biased region" description="Polar residues" evidence="1">
    <location>
        <begin position="28"/>
        <end position="40"/>
    </location>
</feature>
<feature type="compositionally biased region" description="Low complexity" evidence="1">
    <location>
        <begin position="714"/>
        <end position="725"/>
    </location>
</feature>
<proteinExistence type="predicted"/>
<dbReference type="EMBL" id="JBJJXI010000023">
    <property type="protein sequence ID" value="KAL3404664.1"/>
    <property type="molecule type" value="Genomic_DNA"/>
</dbReference>
<feature type="compositionally biased region" description="Low complexity" evidence="1">
    <location>
        <begin position="655"/>
        <end position="675"/>
    </location>
</feature>
<feature type="region of interest" description="Disordered" evidence="1">
    <location>
        <begin position="439"/>
        <end position="479"/>
    </location>
</feature>
<feature type="compositionally biased region" description="Low complexity" evidence="1">
    <location>
        <begin position="85"/>
        <end position="99"/>
    </location>
</feature>